<feature type="compositionally biased region" description="Basic and acidic residues" evidence="2">
    <location>
        <begin position="64"/>
        <end position="84"/>
    </location>
</feature>
<sequence length="588" mass="65921">MRKEKKEEKTNTPKLSYAKGLSHAVLKYLEKEETKAFMEKIEKNEEEEEEEEEEDEKSIVVAPRVEDVPKDFERKEKEKKTKEEEKEEVLGVGTPSLNSDGSGEKKKKTMKRKEKKTETPKMSSSPSKETAEEAGNSSRFRSAFDLIQLQIIDPAEELLRTGGKKENDDGDVRDSPRESSQRRDVLSADGSARGTPVTKSFVEAGTTPMKQQRERQEQQTLVRMDKGINTEPGPQRGGKKIMLKAMPREIRRSQSFTKRKQQVRPEVEIVEKHEALLQVIEATETGQKTTTTGTEIRPPIRSDSFKKRRRESIKNQLLQSAKASMAENMRSMSQPDLVQYQRRECEEKQPQMRTSLSFEDFLENALIGTTDVTGGSGNDNNNANNPHSPRSESFKNIASFWKQCEGEEGRNEGDSGEKMDITTNAQSPHQPHGRQKFCDCKECVAALMEHAAKVGRYVVAQEDEEKRQRAKEQRQKKTANRQQTTAEAVVATNITSAMTTSATTTSTPPLHPNFQMPPPLLLASAGITGGTFDIAANPLLTTKTTKTSSLSPTLYIHNTNKCALSPGALLVDSFVMSPLLDQLDDLKQ</sequence>
<dbReference type="GeneID" id="19012115"/>
<dbReference type="KEGG" id="bpg:Bathy13g01630"/>
<dbReference type="AlphaFoldDB" id="K8EN23"/>
<proteinExistence type="predicted"/>
<accession>K8EN23</accession>
<feature type="region of interest" description="Disordered" evidence="2">
    <location>
        <begin position="405"/>
        <end position="435"/>
    </location>
</feature>
<name>K8EN23_9CHLO</name>
<evidence type="ECO:0000256" key="2">
    <source>
        <dbReference type="SAM" id="MobiDB-lite"/>
    </source>
</evidence>
<feature type="compositionally biased region" description="Basic and acidic residues" evidence="2">
    <location>
        <begin position="157"/>
        <end position="186"/>
    </location>
</feature>
<protein>
    <submittedName>
        <fullName evidence="3">Uncharacterized protein</fullName>
    </submittedName>
</protein>
<feature type="compositionally biased region" description="Basic and acidic residues" evidence="2">
    <location>
        <begin position="405"/>
        <end position="420"/>
    </location>
</feature>
<reference evidence="3 4" key="1">
    <citation type="submission" date="2011-10" db="EMBL/GenBank/DDBJ databases">
        <authorList>
            <person name="Genoscope - CEA"/>
        </authorList>
    </citation>
    <scope>NUCLEOTIDE SEQUENCE [LARGE SCALE GENOMIC DNA]</scope>
    <source>
        <strain evidence="3 4">RCC 1105</strain>
    </source>
</reference>
<feature type="region of interest" description="Disordered" evidence="2">
    <location>
        <begin position="157"/>
        <end position="241"/>
    </location>
</feature>
<dbReference type="Proteomes" id="UP000198341">
    <property type="component" value="Chromosome 13"/>
</dbReference>
<dbReference type="EMBL" id="FO082266">
    <property type="protein sequence ID" value="CCO19421.1"/>
    <property type="molecule type" value="Genomic_DNA"/>
</dbReference>
<evidence type="ECO:0000313" key="3">
    <source>
        <dbReference type="EMBL" id="CCO19421.1"/>
    </source>
</evidence>
<evidence type="ECO:0000256" key="1">
    <source>
        <dbReference type="SAM" id="Coils"/>
    </source>
</evidence>
<evidence type="ECO:0000313" key="4">
    <source>
        <dbReference type="Proteomes" id="UP000198341"/>
    </source>
</evidence>
<gene>
    <name evidence="3" type="ordered locus">Bathy13g01630</name>
</gene>
<organism evidence="3 4">
    <name type="scientific">Bathycoccus prasinos</name>
    <dbReference type="NCBI Taxonomy" id="41875"/>
    <lineage>
        <taxon>Eukaryota</taxon>
        <taxon>Viridiplantae</taxon>
        <taxon>Chlorophyta</taxon>
        <taxon>Mamiellophyceae</taxon>
        <taxon>Mamiellales</taxon>
        <taxon>Bathycoccaceae</taxon>
        <taxon>Bathycoccus</taxon>
    </lineage>
</organism>
<feature type="compositionally biased region" description="Basic and acidic residues" evidence="2">
    <location>
        <begin position="211"/>
        <end position="228"/>
    </location>
</feature>
<feature type="region of interest" description="Disordered" evidence="2">
    <location>
        <begin position="39"/>
        <end position="140"/>
    </location>
</feature>
<feature type="region of interest" description="Disordered" evidence="2">
    <location>
        <begin position="369"/>
        <end position="392"/>
    </location>
</feature>
<keyword evidence="4" id="KW-1185">Reference proteome</keyword>
<dbReference type="RefSeq" id="XP_007509618.1">
    <property type="nucleotide sequence ID" value="XM_007509556.1"/>
</dbReference>
<feature type="compositionally biased region" description="Basic residues" evidence="2">
    <location>
        <begin position="105"/>
        <end position="114"/>
    </location>
</feature>
<feature type="compositionally biased region" description="Acidic residues" evidence="2">
    <location>
        <begin position="44"/>
        <end position="56"/>
    </location>
</feature>
<keyword evidence="1" id="KW-0175">Coiled coil</keyword>
<feature type="coiled-coil region" evidence="1">
    <location>
        <begin position="460"/>
        <end position="487"/>
    </location>
</feature>